<keyword evidence="6" id="KW-0175">Coiled coil</keyword>
<dbReference type="SUPFAM" id="SSF47459">
    <property type="entry name" value="HLH, helix-loop-helix DNA-binding domain"/>
    <property type="match status" value="1"/>
</dbReference>
<dbReference type="Pfam" id="PF22754">
    <property type="entry name" value="bHLH-TF_ACT-like_plant"/>
    <property type="match status" value="1"/>
</dbReference>
<keyword evidence="10" id="KW-1185">Reference proteome</keyword>
<name>A0ABR2Q896_9ROSI</name>
<reference evidence="9 10" key="1">
    <citation type="journal article" date="2024" name="G3 (Bethesda)">
        <title>Genome assembly of Hibiscus sabdariffa L. provides insights into metabolisms of medicinal natural products.</title>
        <authorList>
            <person name="Kim T."/>
        </authorList>
    </citation>
    <scope>NUCLEOTIDE SEQUENCE [LARGE SCALE GENOMIC DNA]</scope>
    <source>
        <strain evidence="9">TK-2024</strain>
        <tissue evidence="9">Old leaves</tissue>
    </source>
</reference>
<evidence type="ECO:0000256" key="2">
    <source>
        <dbReference type="ARBA" id="ARBA00023015"/>
    </source>
</evidence>
<dbReference type="PANTHER" id="PTHR46772">
    <property type="entry name" value="BHLH DOMAIN-CONTAINING PROTEIN"/>
    <property type="match status" value="1"/>
</dbReference>
<evidence type="ECO:0000256" key="1">
    <source>
        <dbReference type="ARBA" id="ARBA00004123"/>
    </source>
</evidence>
<feature type="coiled-coil region" evidence="6">
    <location>
        <begin position="91"/>
        <end position="118"/>
    </location>
</feature>
<evidence type="ECO:0000256" key="6">
    <source>
        <dbReference type="SAM" id="Coils"/>
    </source>
</evidence>
<dbReference type="InterPro" id="IPR036638">
    <property type="entry name" value="HLH_DNA-bd_sf"/>
</dbReference>
<dbReference type="InterPro" id="IPR045239">
    <property type="entry name" value="bHLH95_bHLH"/>
</dbReference>
<dbReference type="InterPro" id="IPR044278">
    <property type="entry name" value="BHLH95-like"/>
</dbReference>
<sequence>MTPYDSSSDNPDMKTETAAVAEVGGQKKIGKRGSEQGKANGCGGDHGGGHSEHDMHIRTERERRKKMRNMFSSLHALLPQLPARADKSTIVDEAVTYIKNLKQTVQTLEKQKLEKLRASTMTDYDRSSIITSPVQVPESRQASLADNQGPTNNYPLTIDMSPTFPSQTSAASFQTWFSSNVVITMCGDDAQINVCSPRKPGTLATILYILEKHRLEVVSAHVSSDQYHSMYMIHVHAGGVSELFPGALSIEETFKLAAGEMNLCLFSG</sequence>
<keyword evidence="2" id="KW-0805">Transcription regulation</keyword>
<comment type="caution">
    <text evidence="9">The sequence shown here is derived from an EMBL/GenBank/DDBJ whole genome shotgun (WGS) entry which is preliminary data.</text>
</comment>
<keyword evidence="4" id="KW-0804">Transcription</keyword>
<organism evidence="9 10">
    <name type="scientific">Hibiscus sabdariffa</name>
    <name type="common">roselle</name>
    <dbReference type="NCBI Taxonomy" id="183260"/>
    <lineage>
        <taxon>Eukaryota</taxon>
        <taxon>Viridiplantae</taxon>
        <taxon>Streptophyta</taxon>
        <taxon>Embryophyta</taxon>
        <taxon>Tracheophyta</taxon>
        <taxon>Spermatophyta</taxon>
        <taxon>Magnoliopsida</taxon>
        <taxon>eudicotyledons</taxon>
        <taxon>Gunneridae</taxon>
        <taxon>Pentapetalae</taxon>
        <taxon>rosids</taxon>
        <taxon>malvids</taxon>
        <taxon>Malvales</taxon>
        <taxon>Malvaceae</taxon>
        <taxon>Malvoideae</taxon>
        <taxon>Hibiscus</taxon>
    </lineage>
</organism>
<evidence type="ECO:0000256" key="4">
    <source>
        <dbReference type="ARBA" id="ARBA00023163"/>
    </source>
</evidence>
<feature type="compositionally biased region" description="Basic and acidic residues" evidence="7">
    <location>
        <begin position="47"/>
        <end position="56"/>
    </location>
</feature>
<protein>
    <recommendedName>
        <fullName evidence="8">BHLH domain-containing protein</fullName>
    </recommendedName>
</protein>
<evidence type="ECO:0000259" key="8">
    <source>
        <dbReference type="PROSITE" id="PS50888"/>
    </source>
</evidence>
<comment type="subcellular location">
    <subcellularLocation>
        <location evidence="1">Nucleus</location>
    </subcellularLocation>
</comment>
<gene>
    <name evidence="9" type="ORF">V6N11_020378</name>
</gene>
<accession>A0ABR2Q896</accession>
<dbReference type="Pfam" id="PF00010">
    <property type="entry name" value="HLH"/>
    <property type="match status" value="1"/>
</dbReference>
<feature type="compositionally biased region" description="Polar residues" evidence="7">
    <location>
        <begin position="1"/>
        <end position="10"/>
    </location>
</feature>
<evidence type="ECO:0000313" key="9">
    <source>
        <dbReference type="EMBL" id="KAK8996882.1"/>
    </source>
</evidence>
<keyword evidence="3" id="KW-0238">DNA-binding</keyword>
<feature type="region of interest" description="Disordered" evidence="7">
    <location>
        <begin position="1"/>
        <end position="56"/>
    </location>
</feature>
<proteinExistence type="predicted"/>
<dbReference type="InterPro" id="IPR011598">
    <property type="entry name" value="bHLH_dom"/>
</dbReference>
<dbReference type="PANTHER" id="PTHR46772:SF2">
    <property type="entry name" value="BHLH DOMAIN-CONTAINING PROTEIN"/>
    <property type="match status" value="1"/>
</dbReference>
<evidence type="ECO:0000313" key="10">
    <source>
        <dbReference type="Proteomes" id="UP001396334"/>
    </source>
</evidence>
<evidence type="ECO:0000256" key="5">
    <source>
        <dbReference type="ARBA" id="ARBA00023242"/>
    </source>
</evidence>
<dbReference type="PROSITE" id="PS50888">
    <property type="entry name" value="BHLH"/>
    <property type="match status" value="1"/>
</dbReference>
<keyword evidence="5" id="KW-0539">Nucleus</keyword>
<dbReference type="SMART" id="SM00353">
    <property type="entry name" value="HLH"/>
    <property type="match status" value="1"/>
</dbReference>
<dbReference type="Gene3D" id="4.10.280.10">
    <property type="entry name" value="Helix-loop-helix DNA-binding domain"/>
    <property type="match status" value="1"/>
</dbReference>
<evidence type="ECO:0000256" key="7">
    <source>
        <dbReference type="SAM" id="MobiDB-lite"/>
    </source>
</evidence>
<feature type="domain" description="BHLH" evidence="8">
    <location>
        <begin position="51"/>
        <end position="101"/>
    </location>
</feature>
<dbReference type="InterPro" id="IPR054502">
    <property type="entry name" value="bHLH-TF_ACT-like_plant"/>
</dbReference>
<dbReference type="EMBL" id="JBBPBN010000043">
    <property type="protein sequence ID" value="KAK8996882.1"/>
    <property type="molecule type" value="Genomic_DNA"/>
</dbReference>
<evidence type="ECO:0000256" key="3">
    <source>
        <dbReference type="ARBA" id="ARBA00023125"/>
    </source>
</evidence>
<dbReference type="Proteomes" id="UP001396334">
    <property type="component" value="Unassembled WGS sequence"/>
</dbReference>
<dbReference type="CDD" id="cd11393">
    <property type="entry name" value="bHLH_AtbHLH_like"/>
    <property type="match status" value="1"/>
</dbReference>